<evidence type="ECO:0000313" key="1">
    <source>
        <dbReference type="EMBL" id="KAJ8409948.1"/>
    </source>
</evidence>
<evidence type="ECO:0000313" key="2">
    <source>
        <dbReference type="Proteomes" id="UP001221898"/>
    </source>
</evidence>
<organism evidence="1 2">
    <name type="scientific">Aldrovandia affinis</name>
    <dbReference type="NCBI Taxonomy" id="143900"/>
    <lineage>
        <taxon>Eukaryota</taxon>
        <taxon>Metazoa</taxon>
        <taxon>Chordata</taxon>
        <taxon>Craniata</taxon>
        <taxon>Vertebrata</taxon>
        <taxon>Euteleostomi</taxon>
        <taxon>Actinopterygii</taxon>
        <taxon>Neopterygii</taxon>
        <taxon>Teleostei</taxon>
        <taxon>Notacanthiformes</taxon>
        <taxon>Halosauridae</taxon>
        <taxon>Aldrovandia</taxon>
    </lineage>
</organism>
<gene>
    <name evidence="1" type="ORF">AAFF_G00209890</name>
</gene>
<protein>
    <recommendedName>
        <fullName evidence="3">Reverse transcriptase</fullName>
    </recommendedName>
</protein>
<dbReference type="SUPFAM" id="SSF56672">
    <property type="entry name" value="DNA/RNA polymerases"/>
    <property type="match status" value="1"/>
</dbReference>
<dbReference type="Gene3D" id="3.30.70.270">
    <property type="match status" value="1"/>
</dbReference>
<dbReference type="Proteomes" id="UP001221898">
    <property type="component" value="Unassembled WGS sequence"/>
</dbReference>
<sequence>MSPPFVSECDDFFQPREKKSRLCNSPVNFKSLMEKNLHSIPLSVCVMYLDNILMHAASFDNTLANLH</sequence>
<comment type="caution">
    <text evidence="1">The sequence shown here is derived from an EMBL/GenBank/DDBJ whole genome shotgun (WGS) entry which is preliminary data.</text>
</comment>
<evidence type="ECO:0008006" key="3">
    <source>
        <dbReference type="Google" id="ProtNLM"/>
    </source>
</evidence>
<name>A0AAD7WUX3_9TELE</name>
<keyword evidence="2" id="KW-1185">Reference proteome</keyword>
<dbReference type="AlphaFoldDB" id="A0AAD7WUX3"/>
<proteinExistence type="predicted"/>
<dbReference type="InterPro" id="IPR043502">
    <property type="entry name" value="DNA/RNA_pol_sf"/>
</dbReference>
<accession>A0AAD7WUX3</accession>
<dbReference type="InterPro" id="IPR043128">
    <property type="entry name" value="Rev_trsase/Diguanyl_cyclase"/>
</dbReference>
<dbReference type="EMBL" id="JAINUG010000028">
    <property type="protein sequence ID" value="KAJ8409948.1"/>
    <property type="molecule type" value="Genomic_DNA"/>
</dbReference>
<reference evidence="1" key="1">
    <citation type="journal article" date="2023" name="Science">
        <title>Genome structures resolve the early diversification of teleost fishes.</title>
        <authorList>
            <person name="Parey E."/>
            <person name="Louis A."/>
            <person name="Montfort J."/>
            <person name="Bouchez O."/>
            <person name="Roques C."/>
            <person name="Iampietro C."/>
            <person name="Lluch J."/>
            <person name="Castinel A."/>
            <person name="Donnadieu C."/>
            <person name="Desvignes T."/>
            <person name="Floi Bucao C."/>
            <person name="Jouanno E."/>
            <person name="Wen M."/>
            <person name="Mejri S."/>
            <person name="Dirks R."/>
            <person name="Jansen H."/>
            <person name="Henkel C."/>
            <person name="Chen W.J."/>
            <person name="Zahm M."/>
            <person name="Cabau C."/>
            <person name="Klopp C."/>
            <person name="Thompson A.W."/>
            <person name="Robinson-Rechavi M."/>
            <person name="Braasch I."/>
            <person name="Lecointre G."/>
            <person name="Bobe J."/>
            <person name="Postlethwait J.H."/>
            <person name="Berthelot C."/>
            <person name="Roest Crollius H."/>
            <person name="Guiguen Y."/>
        </authorList>
    </citation>
    <scope>NUCLEOTIDE SEQUENCE</scope>
    <source>
        <strain evidence="1">NC1722</strain>
    </source>
</reference>